<proteinExistence type="predicted"/>
<dbReference type="AlphaFoldDB" id="A0A0A9BL71"/>
<reference evidence="1" key="1">
    <citation type="submission" date="2014-09" db="EMBL/GenBank/DDBJ databases">
        <authorList>
            <person name="Magalhaes I.L.F."/>
            <person name="Oliveira U."/>
            <person name="Santos F.R."/>
            <person name="Vidigal T.H.D.A."/>
            <person name="Brescovit A.D."/>
            <person name="Santos A.J."/>
        </authorList>
    </citation>
    <scope>NUCLEOTIDE SEQUENCE</scope>
    <source>
        <tissue evidence="1">Shoot tissue taken approximately 20 cm above the soil surface</tissue>
    </source>
</reference>
<protein>
    <submittedName>
        <fullName evidence="1">Uncharacterized protein</fullName>
    </submittedName>
</protein>
<dbReference type="EMBL" id="GBRH01233191">
    <property type="protein sequence ID" value="JAD64704.1"/>
    <property type="molecule type" value="Transcribed_RNA"/>
</dbReference>
<sequence length="62" mass="6899">MKKAIFNFCSLIAGSLLNQLLKSRGTLTARSLQLNDLNPYSCLPPVFCVISEMMDIGFITFL</sequence>
<accession>A0A0A9BL71</accession>
<name>A0A0A9BL71_ARUDO</name>
<reference evidence="1" key="2">
    <citation type="journal article" date="2015" name="Data Brief">
        <title>Shoot transcriptome of the giant reed, Arundo donax.</title>
        <authorList>
            <person name="Barrero R.A."/>
            <person name="Guerrero F.D."/>
            <person name="Moolhuijzen P."/>
            <person name="Goolsby J.A."/>
            <person name="Tidwell J."/>
            <person name="Bellgard S.E."/>
            <person name="Bellgard M.I."/>
        </authorList>
    </citation>
    <scope>NUCLEOTIDE SEQUENCE</scope>
    <source>
        <tissue evidence="1">Shoot tissue taken approximately 20 cm above the soil surface</tissue>
    </source>
</reference>
<evidence type="ECO:0000313" key="1">
    <source>
        <dbReference type="EMBL" id="JAD64704.1"/>
    </source>
</evidence>
<organism evidence="1">
    <name type="scientific">Arundo donax</name>
    <name type="common">Giant reed</name>
    <name type="synonym">Donax arundinaceus</name>
    <dbReference type="NCBI Taxonomy" id="35708"/>
    <lineage>
        <taxon>Eukaryota</taxon>
        <taxon>Viridiplantae</taxon>
        <taxon>Streptophyta</taxon>
        <taxon>Embryophyta</taxon>
        <taxon>Tracheophyta</taxon>
        <taxon>Spermatophyta</taxon>
        <taxon>Magnoliopsida</taxon>
        <taxon>Liliopsida</taxon>
        <taxon>Poales</taxon>
        <taxon>Poaceae</taxon>
        <taxon>PACMAD clade</taxon>
        <taxon>Arundinoideae</taxon>
        <taxon>Arundineae</taxon>
        <taxon>Arundo</taxon>
    </lineage>
</organism>